<protein>
    <recommendedName>
        <fullName evidence="7">KEOPS complex Pcc1-like subunit</fullName>
    </recommendedName>
</protein>
<keyword evidence="6" id="KW-1185">Reference proteome</keyword>
<dbReference type="STRING" id="2162.BRM9_0905"/>
<dbReference type="GeneID" id="26740192"/>
<reference evidence="4" key="3">
    <citation type="submission" date="2020-10" db="EMBL/GenBank/DDBJ databases">
        <title>Dehalococcoides mccartyi of a TCE/Cr reducing biochatode.</title>
        <authorList>
            <person name="Matturro B."/>
        </authorList>
    </citation>
    <scope>NUCLEOTIDE SEQUENCE</scope>
    <source>
        <strain evidence="4">Bin2</strain>
    </source>
</reference>
<evidence type="ECO:0000313" key="3">
    <source>
        <dbReference type="EMBL" id="CEL25586.1"/>
    </source>
</evidence>
<dbReference type="Proteomes" id="UP000606900">
    <property type="component" value="Unassembled WGS sequence"/>
</dbReference>
<evidence type="ECO:0000313" key="5">
    <source>
        <dbReference type="Proteomes" id="UP000029661"/>
    </source>
</evidence>
<dbReference type="Proteomes" id="UP000062768">
    <property type="component" value="Chromosome I"/>
</dbReference>
<evidence type="ECO:0008006" key="7">
    <source>
        <dbReference type="Google" id="ProtNLM"/>
    </source>
</evidence>
<evidence type="ECO:0000313" key="4">
    <source>
        <dbReference type="EMBL" id="MBF4473977.1"/>
    </source>
</evidence>
<dbReference type="InterPro" id="IPR015419">
    <property type="entry name" value="CTAG/Pcc1"/>
</dbReference>
<comment type="similarity">
    <text evidence="1">Belongs to the CTAG/PCC1 family.</text>
</comment>
<organism evidence="2 5">
    <name type="scientific">Methanobacterium formicicum</name>
    <dbReference type="NCBI Taxonomy" id="2162"/>
    <lineage>
        <taxon>Archaea</taxon>
        <taxon>Methanobacteriati</taxon>
        <taxon>Methanobacteriota</taxon>
        <taxon>Methanomada group</taxon>
        <taxon>Methanobacteria</taxon>
        <taxon>Methanobacteriales</taxon>
        <taxon>Methanobacteriaceae</taxon>
        <taxon>Methanobacterium</taxon>
    </lineage>
</organism>
<evidence type="ECO:0000313" key="2">
    <source>
        <dbReference type="EMBL" id="AIS31722.1"/>
    </source>
</evidence>
<evidence type="ECO:0000256" key="1">
    <source>
        <dbReference type="ARBA" id="ARBA00007073"/>
    </source>
</evidence>
<reference evidence="3" key="2">
    <citation type="submission" date="2014-09" db="EMBL/GenBank/DDBJ databases">
        <authorList>
            <person name="Bishop-Lilly K.A."/>
            <person name="Broomall S.M."/>
            <person name="Chain P.S."/>
            <person name="Chertkov O."/>
            <person name="Coyne S.R."/>
            <person name="Daligault H.E."/>
            <person name="Davenport K.W."/>
            <person name="Erkkila T."/>
            <person name="Frey K.G."/>
            <person name="Gibbons H.S."/>
            <person name="Gu W."/>
            <person name="Jaissle J."/>
            <person name="Johnson S.L."/>
            <person name="Koroleva G.I."/>
            <person name="Ladner J.T."/>
            <person name="Lo C.-C."/>
            <person name="Minogue T.D."/>
            <person name="Munk C."/>
            <person name="Palacios G.F."/>
            <person name="Redden C.L."/>
            <person name="Rosenzweig C.N."/>
            <person name="Scholz M.B."/>
            <person name="Teshima H."/>
            <person name="Xu Y."/>
        </authorList>
    </citation>
    <scope>NUCLEOTIDE SEQUENCE</scope>
    <source>
        <strain evidence="3">Mb9</strain>
    </source>
</reference>
<sequence length="73" mass="8264">MNIQVNITFHYHEDKQAEIAFKSLLPDNIGFLESRLQDNSLICNIKGKSLKTVLSTADDLISSEMLVEKVLEI</sequence>
<dbReference type="EMBL" id="JADIIL010000005">
    <property type="protein sequence ID" value="MBF4473977.1"/>
    <property type="molecule type" value="Genomic_DNA"/>
</dbReference>
<evidence type="ECO:0000313" key="6">
    <source>
        <dbReference type="Proteomes" id="UP000062768"/>
    </source>
</evidence>
<dbReference type="KEGG" id="mfc:BRM9_0905"/>
<dbReference type="EMBL" id="LN734822">
    <property type="protein sequence ID" value="CEL25586.1"/>
    <property type="molecule type" value="Genomic_DNA"/>
</dbReference>
<dbReference type="EMBL" id="CP006933">
    <property type="protein sequence ID" value="AIS31722.1"/>
    <property type="molecule type" value="Genomic_DNA"/>
</dbReference>
<dbReference type="AlphaFoldDB" id="A0A089ZCE5"/>
<dbReference type="Pfam" id="PF09341">
    <property type="entry name" value="Pcc1"/>
    <property type="match status" value="1"/>
</dbReference>
<name>A0A089ZCE5_METFO</name>
<reference evidence="2" key="1">
    <citation type="submission" date="2013-12" db="EMBL/GenBank/DDBJ databases">
        <title>The complete genome sequence of Methanobacterium sp. BRM9.</title>
        <authorList>
            <consortium name="Pastoral Greenhouse Gas Research Consortium"/>
            <person name="Kelly W.J."/>
            <person name="Leahy S.C."/>
            <person name="Perry R."/>
            <person name="Li D."/>
            <person name="Altermann E."/>
            <person name="Lambie S.C."/>
            <person name="Attwood G.T."/>
        </authorList>
    </citation>
    <scope>NUCLEOTIDE SEQUENCE [LARGE SCALE GENOMIC DNA]</scope>
    <source>
        <strain evidence="2">BRM9</strain>
    </source>
</reference>
<proteinExistence type="inferred from homology"/>
<dbReference type="Proteomes" id="UP000029661">
    <property type="component" value="Chromosome"/>
</dbReference>
<dbReference type="RefSeq" id="WP_048084984.1">
    <property type="nucleotide sequence ID" value="NZ_CALCVY010000103.1"/>
</dbReference>
<dbReference type="OrthoDB" id="81933at2157"/>
<dbReference type="PATRIC" id="fig|2162.10.peg.2037"/>
<dbReference type="NCBIfam" id="NF011470">
    <property type="entry name" value="PRK14887.1"/>
    <property type="match status" value="1"/>
</dbReference>
<accession>A0A089ZCE5</accession>
<gene>
    <name evidence="2" type="ORF">BRM9_0905</name>
    <name evidence="4" type="ORF">ISP06_00690</name>
    <name evidence="3" type="ORF">MB9_1959</name>
</gene>